<evidence type="ECO:0000313" key="2">
    <source>
        <dbReference type="EMBL" id="CAI3987563.1"/>
    </source>
</evidence>
<feature type="compositionally biased region" description="Low complexity" evidence="1">
    <location>
        <begin position="166"/>
        <end position="244"/>
    </location>
</feature>
<gene>
    <name evidence="2" type="ORF">C1SCF055_LOCUS14822</name>
</gene>
<keyword evidence="5" id="KW-1185">Reference proteome</keyword>
<accession>A0A9P1CBB3</accession>
<dbReference type="OrthoDB" id="10483664at2759"/>
<sequence length="780" mass="81558">PPFACPLATDAILMMEVHLYDFIWQRIVADFSREQDIPRFTMLLHRVVLLWPLMMSSATEDSEGLSPLAKNIIATLSSSGNAVMRRDFGHERPREDLDLRHRIQELTSFGHAVDASAESAKSVRQPEETDLEDEADADILEEESTSAPGSDTTVEPESTEEETTTEETTLTLETTKETTGTTRSNTSATTPTTTPTTTAANTTDTWEPSPTSATTTTTLNTTTVTTPTSTTPTSTTTTVTTTTTTATTTTMTTTKASTTKSTVLSTTAHHEVPFTSHAPTTTHSPAHLEAVGVGIAAAAAARAEGLSSEEQATRAGEAAAAAAVAAGLSPMEVVKAAGHAASAAMKALGMTAVEQVRAAVLAAEVAAQKVGLSPEQEATAAAATALWAAKSAGLSHQDVVLVSGKVVASVRHDLRDVLAAKIKEIHASTRPASKNLDQVVEAAAAAAAAAASSAAAAADASAQVAHNVEANNTPNYETAPPGAEEDVKAMLKKLSEQVLETSSRLEEIEKIEKHERELSDEADKADKADKAEAPGSNATEDLAAKVETKKEGAAPSSVKVPGYMNANEATPYWTQESEASHALEKPVHPHNLQQDAVMTAEDVAALSPEQVASILTRDRELLAEVTAKLSSANLTDLVFDTDASKLPRDAPTEKALDAIMENPTIARKALNLTLSVLGRGVRKLSSGKALSDELFGSDTSHLIAEEVKAVSASKSSQSSDEARATGPTGIKGVVAPAKAEDGGKATTSEAPTKVLGMELPSIGLPSLSMPSILNPMTWFR</sequence>
<comment type="caution">
    <text evidence="2">The sequence shown here is derived from an EMBL/GenBank/DDBJ whole genome shotgun (WGS) entry which is preliminary data.</text>
</comment>
<feature type="compositionally biased region" description="Basic and acidic residues" evidence="1">
    <location>
        <begin position="511"/>
        <end position="532"/>
    </location>
</feature>
<organism evidence="2">
    <name type="scientific">Cladocopium goreaui</name>
    <dbReference type="NCBI Taxonomy" id="2562237"/>
    <lineage>
        <taxon>Eukaryota</taxon>
        <taxon>Sar</taxon>
        <taxon>Alveolata</taxon>
        <taxon>Dinophyceae</taxon>
        <taxon>Suessiales</taxon>
        <taxon>Symbiodiniaceae</taxon>
        <taxon>Cladocopium</taxon>
    </lineage>
</organism>
<name>A0A9P1CBB3_9DINO</name>
<dbReference type="Proteomes" id="UP001152797">
    <property type="component" value="Unassembled WGS sequence"/>
</dbReference>
<evidence type="ECO:0000313" key="3">
    <source>
        <dbReference type="EMBL" id="CAL1140938.1"/>
    </source>
</evidence>
<feature type="region of interest" description="Disordered" evidence="1">
    <location>
        <begin position="710"/>
        <end position="748"/>
    </location>
</feature>
<feature type="non-terminal residue" evidence="2">
    <location>
        <position position="1"/>
    </location>
</feature>
<dbReference type="EMBL" id="CAMXCT030001179">
    <property type="protein sequence ID" value="CAL4774875.1"/>
    <property type="molecule type" value="Genomic_DNA"/>
</dbReference>
<dbReference type="AlphaFoldDB" id="A0A9P1CBB3"/>
<proteinExistence type="predicted"/>
<evidence type="ECO:0000313" key="5">
    <source>
        <dbReference type="Proteomes" id="UP001152797"/>
    </source>
</evidence>
<dbReference type="EMBL" id="CAMXCT020001179">
    <property type="protein sequence ID" value="CAL1140938.1"/>
    <property type="molecule type" value="Genomic_DNA"/>
</dbReference>
<reference evidence="3" key="2">
    <citation type="submission" date="2024-04" db="EMBL/GenBank/DDBJ databases">
        <authorList>
            <person name="Chen Y."/>
            <person name="Shah S."/>
            <person name="Dougan E. K."/>
            <person name="Thang M."/>
            <person name="Chan C."/>
        </authorList>
    </citation>
    <scope>NUCLEOTIDE SEQUENCE [LARGE SCALE GENOMIC DNA]</scope>
</reference>
<feature type="compositionally biased region" description="Low complexity" evidence="1">
    <location>
        <begin position="710"/>
        <end position="719"/>
    </location>
</feature>
<reference evidence="2" key="1">
    <citation type="submission" date="2022-10" db="EMBL/GenBank/DDBJ databases">
        <authorList>
            <person name="Chen Y."/>
            <person name="Dougan E. K."/>
            <person name="Chan C."/>
            <person name="Rhodes N."/>
            <person name="Thang M."/>
        </authorList>
    </citation>
    <scope>NUCLEOTIDE SEQUENCE</scope>
</reference>
<feature type="compositionally biased region" description="Acidic residues" evidence="1">
    <location>
        <begin position="128"/>
        <end position="144"/>
    </location>
</feature>
<feature type="region of interest" description="Disordered" evidence="1">
    <location>
        <begin position="110"/>
        <end position="244"/>
    </location>
</feature>
<evidence type="ECO:0000313" key="4">
    <source>
        <dbReference type="EMBL" id="CAL4774875.1"/>
    </source>
</evidence>
<dbReference type="EMBL" id="CAMXCT010001179">
    <property type="protein sequence ID" value="CAI3987563.1"/>
    <property type="molecule type" value="Genomic_DNA"/>
</dbReference>
<evidence type="ECO:0000256" key="1">
    <source>
        <dbReference type="SAM" id="MobiDB-lite"/>
    </source>
</evidence>
<feature type="region of interest" description="Disordered" evidence="1">
    <location>
        <begin position="511"/>
        <end position="541"/>
    </location>
</feature>
<protein>
    <submittedName>
        <fullName evidence="4">Zonadhesin</fullName>
    </submittedName>
</protein>